<reference evidence="1 2" key="1">
    <citation type="submission" date="2024-01" db="EMBL/GenBank/DDBJ databases">
        <title>The genomes of 5 underutilized Papilionoideae crops provide insights into root nodulation and disease resistanc.</title>
        <authorList>
            <person name="Jiang F."/>
        </authorList>
    </citation>
    <scope>NUCLEOTIDE SEQUENCE [LARGE SCALE GENOMIC DNA]</scope>
    <source>
        <strain evidence="1">JINMINGXINNONG_FW02</strain>
        <tissue evidence="1">Leaves</tissue>
    </source>
</reference>
<sequence length="177" mass="19395">MNMEVRGSEVEGSVGEVLGTTTPLAIGRLKLVLVFPNNTSGEVSLPLETEGHKPSGTIQNGNNGDGGSFSIAKRGEAGCGGLLGLERWRSNNEEEEAIVEEGYKMPKRVRRLKNLWEQATKNVRPRWRSNGGLGSLHCGISSPSRLSLCFKADFDNDIIHCNSWLRNEESIVESTRI</sequence>
<dbReference type="EMBL" id="JAYMYR010000005">
    <property type="protein sequence ID" value="KAK7364586.1"/>
    <property type="molecule type" value="Genomic_DNA"/>
</dbReference>
<comment type="caution">
    <text evidence="1">The sequence shown here is derived from an EMBL/GenBank/DDBJ whole genome shotgun (WGS) entry which is preliminary data.</text>
</comment>
<dbReference type="AlphaFoldDB" id="A0AAN9N2T0"/>
<keyword evidence="2" id="KW-1185">Reference proteome</keyword>
<accession>A0AAN9N2T0</accession>
<name>A0AAN9N2T0_PHACN</name>
<evidence type="ECO:0000313" key="2">
    <source>
        <dbReference type="Proteomes" id="UP001374584"/>
    </source>
</evidence>
<organism evidence="1 2">
    <name type="scientific">Phaseolus coccineus</name>
    <name type="common">Scarlet runner bean</name>
    <name type="synonym">Phaseolus multiflorus</name>
    <dbReference type="NCBI Taxonomy" id="3886"/>
    <lineage>
        <taxon>Eukaryota</taxon>
        <taxon>Viridiplantae</taxon>
        <taxon>Streptophyta</taxon>
        <taxon>Embryophyta</taxon>
        <taxon>Tracheophyta</taxon>
        <taxon>Spermatophyta</taxon>
        <taxon>Magnoliopsida</taxon>
        <taxon>eudicotyledons</taxon>
        <taxon>Gunneridae</taxon>
        <taxon>Pentapetalae</taxon>
        <taxon>rosids</taxon>
        <taxon>fabids</taxon>
        <taxon>Fabales</taxon>
        <taxon>Fabaceae</taxon>
        <taxon>Papilionoideae</taxon>
        <taxon>50 kb inversion clade</taxon>
        <taxon>NPAAA clade</taxon>
        <taxon>indigoferoid/millettioid clade</taxon>
        <taxon>Phaseoleae</taxon>
        <taxon>Phaseolus</taxon>
    </lineage>
</organism>
<gene>
    <name evidence="1" type="ORF">VNO80_13323</name>
</gene>
<evidence type="ECO:0000313" key="1">
    <source>
        <dbReference type="EMBL" id="KAK7364586.1"/>
    </source>
</evidence>
<proteinExistence type="predicted"/>
<protein>
    <submittedName>
        <fullName evidence="1">Uncharacterized protein</fullName>
    </submittedName>
</protein>
<dbReference type="Proteomes" id="UP001374584">
    <property type="component" value="Unassembled WGS sequence"/>
</dbReference>